<evidence type="ECO:0000256" key="2">
    <source>
        <dbReference type="ARBA" id="ARBA00022729"/>
    </source>
</evidence>
<dbReference type="Proteomes" id="UP000504630">
    <property type="component" value="Chromosome 15"/>
</dbReference>
<comment type="caution">
    <text evidence="6">Lacks conserved residue(s) required for the propagation of feature annotation.</text>
</comment>
<dbReference type="GO" id="GO:0005031">
    <property type="term" value="F:tumor necrosis factor receptor activity"/>
    <property type="evidence" value="ECO:0007669"/>
    <property type="project" value="TreeGrafter"/>
</dbReference>
<dbReference type="GO" id="GO:0097527">
    <property type="term" value="P:necroptotic signaling pathway"/>
    <property type="evidence" value="ECO:0007669"/>
    <property type="project" value="TreeGrafter"/>
</dbReference>
<dbReference type="PROSITE" id="PS50050">
    <property type="entry name" value="TNFR_NGFR_2"/>
    <property type="match status" value="2"/>
</dbReference>
<keyword evidence="2 8" id="KW-0732">Signal</keyword>
<evidence type="ECO:0000256" key="1">
    <source>
        <dbReference type="ARBA" id="ARBA00022703"/>
    </source>
</evidence>
<keyword evidence="4 6" id="KW-1015">Disulfide bond</keyword>
<dbReference type="GO" id="GO:0032872">
    <property type="term" value="P:regulation of stress-activated MAPK cascade"/>
    <property type="evidence" value="ECO:0007669"/>
    <property type="project" value="TreeGrafter"/>
</dbReference>
<feature type="domain" description="Death" evidence="9">
    <location>
        <begin position="242"/>
        <end position="311"/>
    </location>
</feature>
<dbReference type="GO" id="GO:0097192">
    <property type="term" value="P:extrinsic apoptotic signaling pathway in absence of ligand"/>
    <property type="evidence" value="ECO:0007669"/>
    <property type="project" value="TreeGrafter"/>
</dbReference>
<feature type="chain" id="PRO_5026873632" evidence="8">
    <location>
        <begin position="28"/>
        <end position="318"/>
    </location>
</feature>
<feature type="repeat" description="TNFR-Cys" evidence="6">
    <location>
        <begin position="71"/>
        <end position="114"/>
    </location>
</feature>
<dbReference type="SMART" id="SM00208">
    <property type="entry name" value="TNFR"/>
    <property type="match status" value="3"/>
</dbReference>
<dbReference type="Gene3D" id="2.10.50.10">
    <property type="entry name" value="Tumor Necrosis Factor Receptor, subunit A, domain 2"/>
    <property type="match status" value="2"/>
</dbReference>
<dbReference type="InParanoid" id="A0A6J2R4D6"/>
<feature type="domain" description="TNFR-Cys" evidence="10">
    <location>
        <begin position="115"/>
        <end position="154"/>
    </location>
</feature>
<reference evidence="12" key="1">
    <citation type="submission" date="2025-08" db="UniProtKB">
        <authorList>
            <consortium name="RefSeq"/>
        </authorList>
    </citation>
    <scope>IDENTIFICATION</scope>
</reference>
<dbReference type="Pfam" id="PF00531">
    <property type="entry name" value="Death"/>
    <property type="match status" value="1"/>
</dbReference>
<evidence type="ECO:0000259" key="10">
    <source>
        <dbReference type="PROSITE" id="PS50050"/>
    </source>
</evidence>
<evidence type="ECO:0000256" key="8">
    <source>
        <dbReference type="SAM" id="SignalP"/>
    </source>
</evidence>
<evidence type="ECO:0000256" key="7">
    <source>
        <dbReference type="SAM" id="Phobius"/>
    </source>
</evidence>
<dbReference type="PANTHER" id="PTHR46874">
    <property type="entry name" value="TUMOR NECROSIS FACTOR RECEPTOR SUPERFAMILY MEMBER 6"/>
    <property type="match status" value="1"/>
</dbReference>
<dbReference type="GO" id="GO:0097049">
    <property type="term" value="P:motor neuron apoptotic process"/>
    <property type="evidence" value="ECO:0007669"/>
    <property type="project" value="TreeGrafter"/>
</dbReference>
<gene>
    <name evidence="12" type="primary">LOC115019686</name>
</gene>
<dbReference type="Pfam" id="PF00020">
    <property type="entry name" value="TNFR_c6"/>
    <property type="match status" value="1"/>
</dbReference>
<dbReference type="SUPFAM" id="SSF47986">
    <property type="entry name" value="DEATH domain"/>
    <property type="match status" value="1"/>
</dbReference>
<evidence type="ECO:0000313" key="12">
    <source>
        <dbReference type="RefSeq" id="XP_029305026.1"/>
    </source>
</evidence>
<dbReference type="GO" id="GO:0006924">
    <property type="term" value="P:activation-induced cell death of T cells"/>
    <property type="evidence" value="ECO:0007669"/>
    <property type="project" value="TreeGrafter"/>
</dbReference>
<feature type="signal peptide" evidence="8">
    <location>
        <begin position="1"/>
        <end position="27"/>
    </location>
</feature>
<organism evidence="11 12">
    <name type="scientific">Cottoperca gobio</name>
    <name type="common">Frogmouth</name>
    <name type="synonym">Aphritis gobio</name>
    <dbReference type="NCBI Taxonomy" id="56716"/>
    <lineage>
        <taxon>Eukaryota</taxon>
        <taxon>Metazoa</taxon>
        <taxon>Chordata</taxon>
        <taxon>Craniata</taxon>
        <taxon>Vertebrata</taxon>
        <taxon>Euteleostomi</taxon>
        <taxon>Actinopterygii</taxon>
        <taxon>Neopterygii</taxon>
        <taxon>Teleostei</taxon>
        <taxon>Neoteleostei</taxon>
        <taxon>Acanthomorphata</taxon>
        <taxon>Eupercaria</taxon>
        <taxon>Perciformes</taxon>
        <taxon>Notothenioidei</taxon>
        <taxon>Bovichtidae</taxon>
        <taxon>Cottoperca</taxon>
    </lineage>
</organism>
<proteinExistence type="predicted"/>
<dbReference type="SUPFAM" id="SSF57586">
    <property type="entry name" value="TNF receptor-like"/>
    <property type="match status" value="2"/>
</dbReference>
<dbReference type="PROSITE" id="PS50017">
    <property type="entry name" value="DEATH_DOMAIN"/>
    <property type="match status" value="1"/>
</dbReference>
<evidence type="ECO:0000256" key="6">
    <source>
        <dbReference type="PROSITE-ProRule" id="PRU00206"/>
    </source>
</evidence>
<dbReference type="AlphaFoldDB" id="A0A6J2R4D6"/>
<dbReference type="KEGG" id="cgob:115019686"/>
<dbReference type="GO" id="GO:0009897">
    <property type="term" value="C:external side of plasma membrane"/>
    <property type="evidence" value="ECO:0007669"/>
    <property type="project" value="TreeGrafter"/>
</dbReference>
<keyword evidence="1" id="KW-0053">Apoptosis</keyword>
<dbReference type="SMART" id="SM00005">
    <property type="entry name" value="DEATH"/>
    <property type="match status" value="1"/>
</dbReference>
<dbReference type="OrthoDB" id="9949242at2759"/>
<keyword evidence="11" id="KW-1185">Reference proteome</keyword>
<evidence type="ECO:0000313" key="11">
    <source>
        <dbReference type="Proteomes" id="UP000504630"/>
    </source>
</evidence>
<keyword evidence="3" id="KW-0677">Repeat</keyword>
<dbReference type="RefSeq" id="XP_029305026.1">
    <property type="nucleotide sequence ID" value="XM_029449166.1"/>
</dbReference>
<evidence type="ECO:0000256" key="4">
    <source>
        <dbReference type="ARBA" id="ARBA00023157"/>
    </source>
</evidence>
<dbReference type="Gene3D" id="1.10.533.10">
    <property type="entry name" value="Death Domain, Fas"/>
    <property type="match status" value="1"/>
</dbReference>
<dbReference type="InterPro" id="IPR000488">
    <property type="entry name" value="Death_dom"/>
</dbReference>
<keyword evidence="7" id="KW-0472">Membrane</keyword>
<evidence type="ECO:0000259" key="9">
    <source>
        <dbReference type="PROSITE" id="PS50017"/>
    </source>
</evidence>
<feature type="transmembrane region" description="Helical" evidence="7">
    <location>
        <begin position="166"/>
        <end position="188"/>
    </location>
</feature>
<dbReference type="GO" id="GO:0043066">
    <property type="term" value="P:negative regulation of apoptotic process"/>
    <property type="evidence" value="ECO:0007669"/>
    <property type="project" value="TreeGrafter"/>
</dbReference>
<evidence type="ECO:0000256" key="3">
    <source>
        <dbReference type="ARBA" id="ARBA00022737"/>
    </source>
</evidence>
<feature type="repeat" description="TNFR-Cys" evidence="6">
    <location>
        <begin position="115"/>
        <end position="154"/>
    </location>
</feature>
<evidence type="ECO:0000256" key="5">
    <source>
        <dbReference type="ARBA" id="ARBA00023180"/>
    </source>
</evidence>
<protein>
    <submittedName>
        <fullName evidence="12">Tumor necrosis factor receptor superfamily member 6-like</fullName>
    </submittedName>
</protein>
<accession>A0A6J2R4D6</accession>
<dbReference type="GeneID" id="115019686"/>
<dbReference type="InterPro" id="IPR001368">
    <property type="entry name" value="TNFR/NGFR_Cys_rich_reg"/>
</dbReference>
<feature type="disulfide bond" evidence="6">
    <location>
        <begin position="72"/>
        <end position="87"/>
    </location>
</feature>
<sequence>MADNSSKFPAWFIFFVLFFLHVDCSSAEGKNTSHTCIDGTYEHGGATCCLCSAGMYVKEHCNTAQQGKCESCNRGTYSSHPNNEEFCEPCISCSHPNANLEVDEPCTRARNAKCRCKKDHYCSSGTETCKICYPCKECTEGIKVACTANNNTVCNDNIEGGNNAKMIVGITVPIVILVLGLGLGFALWKNKHKRDRRGKHTQVQLGNGSAEAHVEEMAAFNVPLQELEARLPDIAEAIGWRDMRDVARRSNVSNTIIEDCQRNHPGEAQEQTFELLQKWVERQGKDASKNLIQSLQRSGTISKAEHVISILNRPNLPA</sequence>
<dbReference type="GO" id="GO:0045121">
    <property type="term" value="C:membrane raft"/>
    <property type="evidence" value="ECO:0007669"/>
    <property type="project" value="TreeGrafter"/>
</dbReference>
<dbReference type="InterPro" id="IPR011029">
    <property type="entry name" value="DEATH-like_dom_sf"/>
</dbReference>
<feature type="domain" description="TNFR-Cys" evidence="10">
    <location>
        <begin position="71"/>
        <end position="114"/>
    </location>
</feature>
<keyword evidence="7" id="KW-1133">Transmembrane helix</keyword>
<name>A0A6J2R4D6_COTGO</name>
<keyword evidence="7" id="KW-0812">Transmembrane</keyword>
<dbReference type="GO" id="GO:0031265">
    <property type="term" value="C:CD95 death-inducing signaling complex"/>
    <property type="evidence" value="ECO:0007669"/>
    <property type="project" value="TreeGrafter"/>
</dbReference>
<dbReference type="PANTHER" id="PTHR46874:SF1">
    <property type="entry name" value="TUMOR NECROSIS FACTOR RECEPTOR SUPERFAMILY MEMBER 6"/>
    <property type="match status" value="1"/>
</dbReference>
<keyword evidence="5" id="KW-0325">Glycoprotein</keyword>